<keyword evidence="1" id="KW-0472">Membrane</keyword>
<protein>
    <submittedName>
        <fullName evidence="2">Uncharacterized protein</fullName>
    </submittedName>
</protein>
<keyword evidence="1" id="KW-1133">Transmembrane helix</keyword>
<organism evidence="2">
    <name type="scientific">marine sediment metagenome</name>
    <dbReference type="NCBI Taxonomy" id="412755"/>
    <lineage>
        <taxon>unclassified sequences</taxon>
        <taxon>metagenomes</taxon>
        <taxon>ecological metagenomes</taxon>
    </lineage>
</organism>
<comment type="caution">
    <text evidence="2">The sequence shown here is derived from an EMBL/GenBank/DDBJ whole genome shotgun (WGS) entry which is preliminary data.</text>
</comment>
<keyword evidence="1" id="KW-0812">Transmembrane</keyword>
<evidence type="ECO:0000256" key="1">
    <source>
        <dbReference type="SAM" id="Phobius"/>
    </source>
</evidence>
<proteinExistence type="predicted"/>
<accession>X1TPA0</accession>
<reference evidence="2" key="1">
    <citation type="journal article" date="2014" name="Front. Microbiol.">
        <title>High frequency of phylogenetically diverse reductive dehalogenase-homologous genes in deep subseafloor sedimentary metagenomes.</title>
        <authorList>
            <person name="Kawai M."/>
            <person name="Futagami T."/>
            <person name="Toyoda A."/>
            <person name="Takaki Y."/>
            <person name="Nishi S."/>
            <person name="Hori S."/>
            <person name="Arai W."/>
            <person name="Tsubouchi T."/>
            <person name="Morono Y."/>
            <person name="Uchiyama I."/>
            <person name="Ito T."/>
            <person name="Fujiyama A."/>
            <person name="Inagaki F."/>
            <person name="Takami H."/>
        </authorList>
    </citation>
    <scope>NUCLEOTIDE SEQUENCE</scope>
    <source>
        <strain evidence="2">Expedition CK06-06</strain>
    </source>
</reference>
<feature type="transmembrane region" description="Helical" evidence="1">
    <location>
        <begin position="63"/>
        <end position="87"/>
    </location>
</feature>
<name>X1TPA0_9ZZZZ</name>
<evidence type="ECO:0000313" key="2">
    <source>
        <dbReference type="EMBL" id="GAI81869.1"/>
    </source>
</evidence>
<dbReference type="EMBL" id="BARW01006873">
    <property type="protein sequence ID" value="GAI81869.1"/>
    <property type="molecule type" value="Genomic_DNA"/>
</dbReference>
<dbReference type="AlphaFoldDB" id="X1TPA0"/>
<feature type="transmembrane region" description="Helical" evidence="1">
    <location>
        <begin position="40"/>
        <end position="57"/>
    </location>
</feature>
<gene>
    <name evidence="2" type="ORF">S12H4_14412</name>
</gene>
<sequence>MEKNKLLILVSFIASILLSATIQVLYVIDQLHIPGIPANLIPNVYVTEFVVIIPGPIYTDLIILYLLPFLVCAFYIYISPYLVHILYKLNKLTFIFRTKPEYGILDKGTKLKTANLFYRVLIVSFLHLVHRVYLYVLLVLIFFELKKL</sequence>
<feature type="transmembrane region" description="Helical" evidence="1">
    <location>
        <begin position="116"/>
        <end position="143"/>
    </location>
</feature>
<feature type="transmembrane region" description="Helical" evidence="1">
    <location>
        <begin position="6"/>
        <end position="28"/>
    </location>
</feature>